<dbReference type="AlphaFoldDB" id="A0A2L0EXN5"/>
<dbReference type="InterPro" id="IPR025979">
    <property type="entry name" value="ChrR-like_cupin_dom"/>
</dbReference>
<dbReference type="Pfam" id="PF12973">
    <property type="entry name" value="Cupin_7"/>
    <property type="match status" value="1"/>
</dbReference>
<evidence type="ECO:0000259" key="1">
    <source>
        <dbReference type="Pfam" id="PF12973"/>
    </source>
</evidence>
<evidence type="ECO:0000313" key="3">
    <source>
        <dbReference type="Proteomes" id="UP000238348"/>
    </source>
</evidence>
<evidence type="ECO:0000313" key="2">
    <source>
        <dbReference type="EMBL" id="AUX44035.1"/>
    </source>
</evidence>
<name>A0A2L0EXN5_SORCE</name>
<dbReference type="InterPro" id="IPR011051">
    <property type="entry name" value="RmlC_Cupin_sf"/>
</dbReference>
<dbReference type="SUPFAM" id="SSF51182">
    <property type="entry name" value="RmlC-like cupins"/>
    <property type="match status" value="1"/>
</dbReference>
<organism evidence="2 3">
    <name type="scientific">Sorangium cellulosum</name>
    <name type="common">Polyangium cellulosum</name>
    <dbReference type="NCBI Taxonomy" id="56"/>
    <lineage>
        <taxon>Bacteria</taxon>
        <taxon>Pseudomonadati</taxon>
        <taxon>Myxococcota</taxon>
        <taxon>Polyangia</taxon>
        <taxon>Polyangiales</taxon>
        <taxon>Polyangiaceae</taxon>
        <taxon>Sorangium</taxon>
    </lineage>
</organism>
<dbReference type="Proteomes" id="UP000238348">
    <property type="component" value="Chromosome"/>
</dbReference>
<proteinExistence type="predicted"/>
<reference evidence="2 3" key="1">
    <citation type="submission" date="2015-09" db="EMBL/GenBank/DDBJ databases">
        <title>Sorangium comparison.</title>
        <authorList>
            <person name="Zaburannyi N."/>
            <person name="Bunk B."/>
            <person name="Overmann J."/>
            <person name="Mueller R."/>
        </authorList>
    </citation>
    <scope>NUCLEOTIDE SEQUENCE [LARGE SCALE GENOMIC DNA]</scope>
    <source>
        <strain evidence="2 3">So ce26</strain>
    </source>
</reference>
<gene>
    <name evidence="2" type="primary">chrR</name>
    <name evidence="2" type="ORF">SOCE26_054950</name>
</gene>
<dbReference type="Gene3D" id="2.60.120.10">
    <property type="entry name" value="Jelly Rolls"/>
    <property type="match status" value="1"/>
</dbReference>
<dbReference type="EMBL" id="CP012673">
    <property type="protein sequence ID" value="AUX44035.1"/>
    <property type="molecule type" value="Genomic_DNA"/>
</dbReference>
<feature type="domain" description="ChrR-like cupin" evidence="1">
    <location>
        <begin position="29"/>
        <end position="121"/>
    </location>
</feature>
<dbReference type="InterPro" id="IPR014710">
    <property type="entry name" value="RmlC-like_jellyroll"/>
</dbReference>
<sequence length="131" mass="14130">MAWSDSNPAPTRESVPVQLPFIVANVAAVAARPESVPWRRFREGVEIHRLYGDVSEGASAALLRYAPGASVPQHVHRGHEHILVLSGSQSDERGLHRAGTLVVNTPGTRHSVASAEGCIVLAIWEQPVVFI</sequence>
<dbReference type="OrthoDB" id="2988517at2"/>
<protein>
    <submittedName>
        <fullName evidence="2">Transcription negative regulator ChrR</fullName>
    </submittedName>
</protein>
<accession>A0A2L0EXN5</accession>